<proteinExistence type="predicted"/>
<dbReference type="Proteomes" id="UP000529417">
    <property type="component" value="Unassembled WGS sequence"/>
</dbReference>
<gene>
    <name evidence="1" type="ORF">HUK65_06285</name>
</gene>
<evidence type="ECO:0000313" key="1">
    <source>
        <dbReference type="EMBL" id="NYS24595.1"/>
    </source>
</evidence>
<reference evidence="1 2" key="1">
    <citation type="journal article" date="2000" name="Arch. Microbiol.">
        <title>Rhodobaca bogoriensis gen. nov. and sp. nov., an alkaliphilic purple nonsulfur bacterium from African Rift Valley soda lakes.</title>
        <authorList>
            <person name="Milford A.D."/>
            <person name="Achenbach L.A."/>
            <person name="Jung D.O."/>
            <person name="Madigan M.T."/>
        </authorList>
    </citation>
    <scope>NUCLEOTIDE SEQUENCE [LARGE SCALE GENOMIC DNA]</scope>
    <source>
        <strain evidence="1 2">2376</strain>
    </source>
</reference>
<comment type="caution">
    <text evidence="1">The sequence shown here is derived from an EMBL/GenBank/DDBJ whole genome shotgun (WGS) entry which is preliminary data.</text>
</comment>
<protein>
    <submittedName>
        <fullName evidence="1">Transcriptional regulator</fullName>
    </submittedName>
</protein>
<organism evidence="1 2">
    <name type="scientific">Rhabdonatronobacter sediminivivens</name>
    <dbReference type="NCBI Taxonomy" id="2743469"/>
    <lineage>
        <taxon>Bacteria</taxon>
        <taxon>Pseudomonadati</taxon>
        <taxon>Pseudomonadota</taxon>
        <taxon>Alphaproteobacteria</taxon>
        <taxon>Rhodobacterales</taxon>
        <taxon>Paracoccaceae</taxon>
        <taxon>Rhabdonatronobacter</taxon>
    </lineage>
</organism>
<evidence type="ECO:0000313" key="2">
    <source>
        <dbReference type="Proteomes" id="UP000529417"/>
    </source>
</evidence>
<accession>A0A7Z0HYL4</accession>
<dbReference type="InterPro" id="IPR009061">
    <property type="entry name" value="DNA-bd_dom_put_sf"/>
</dbReference>
<dbReference type="EMBL" id="JACBXS010000009">
    <property type="protein sequence ID" value="NYS24595.1"/>
    <property type="molecule type" value="Genomic_DNA"/>
</dbReference>
<dbReference type="AlphaFoldDB" id="A0A7Z0HYL4"/>
<keyword evidence="2" id="KW-1185">Reference proteome</keyword>
<name>A0A7Z0HYL4_9RHOB</name>
<sequence>MPKKASDRRTVAGLRPPSYVSKATLAAELDISETTVESYVQRGILPKPVRIGGSVRWNWAQVDAALGAQSESPEADPFMQGLNNVT</sequence>
<dbReference type="RefSeq" id="WP_179905301.1">
    <property type="nucleotide sequence ID" value="NZ_JACBXS010000009.1"/>
</dbReference>
<dbReference type="SUPFAM" id="SSF46955">
    <property type="entry name" value="Putative DNA-binding domain"/>
    <property type="match status" value="1"/>
</dbReference>